<keyword evidence="2" id="KW-1185">Reference proteome</keyword>
<proteinExistence type="predicted"/>
<dbReference type="RefSeq" id="WP_199466705.1">
    <property type="nucleotide sequence ID" value="NZ_JAEMNX010000002.1"/>
</dbReference>
<sequence>MTAQLDLLFDIAKEAARELAEEIAKEATKKALYDRDMAFTIAKDTYSTKMKREPTYDESNDLYELISDLCDEEIKRQKNHKIQQYMKLIQNIYSKIR</sequence>
<evidence type="ECO:0000313" key="1">
    <source>
        <dbReference type="EMBL" id="MBJ7536535.1"/>
    </source>
</evidence>
<dbReference type="AlphaFoldDB" id="A0A934JI95"/>
<accession>A0A934JI95</accession>
<organism evidence="1 2">
    <name type="scientific">Marinomonas transparens</name>
    <dbReference type="NCBI Taxonomy" id="2795388"/>
    <lineage>
        <taxon>Bacteria</taxon>
        <taxon>Pseudomonadati</taxon>
        <taxon>Pseudomonadota</taxon>
        <taxon>Gammaproteobacteria</taxon>
        <taxon>Oceanospirillales</taxon>
        <taxon>Oceanospirillaceae</taxon>
        <taxon>Marinomonas</taxon>
    </lineage>
</organism>
<reference evidence="1" key="1">
    <citation type="submission" date="2020-12" db="EMBL/GenBank/DDBJ databases">
        <title>Marinomonas arctica sp. nov., a psychrotolerant bacterium isolated from the Arctic.</title>
        <authorList>
            <person name="Zhang Y."/>
        </authorList>
    </citation>
    <scope>NUCLEOTIDE SEQUENCE</scope>
    <source>
        <strain evidence="1">C1424</strain>
    </source>
</reference>
<comment type="caution">
    <text evidence="1">The sequence shown here is derived from an EMBL/GenBank/DDBJ whole genome shotgun (WGS) entry which is preliminary data.</text>
</comment>
<evidence type="ECO:0000313" key="2">
    <source>
        <dbReference type="Proteomes" id="UP000628710"/>
    </source>
</evidence>
<dbReference type="Proteomes" id="UP000628710">
    <property type="component" value="Unassembled WGS sequence"/>
</dbReference>
<protein>
    <submittedName>
        <fullName evidence="1">Uncharacterized protein</fullName>
    </submittedName>
</protein>
<name>A0A934JI95_9GAMM</name>
<dbReference type="EMBL" id="JAEMNX010000002">
    <property type="protein sequence ID" value="MBJ7536535.1"/>
    <property type="molecule type" value="Genomic_DNA"/>
</dbReference>
<gene>
    <name evidence="1" type="ORF">I8J31_02440</name>
</gene>